<protein>
    <recommendedName>
        <fullName evidence="7">Thymidylate kinase</fullName>
        <ecNumber evidence="7">2.7.4.9</ecNumber>
    </recommendedName>
    <alternativeName>
        <fullName evidence="7">dTMP kinase</fullName>
    </alternativeName>
</protein>
<dbReference type="PANTHER" id="PTHR23513">
    <property type="entry name" value="INTEGRAL MEMBRANE EFFLUX PROTEIN-RELATED"/>
    <property type="match status" value="1"/>
</dbReference>
<name>A0A1M4VX43_STRHI</name>
<evidence type="ECO:0000256" key="7">
    <source>
        <dbReference type="HAMAP-Rule" id="MF_00165"/>
    </source>
</evidence>
<dbReference type="Gene3D" id="3.40.50.300">
    <property type="entry name" value="P-loop containing nucleotide triphosphate hydrolases"/>
    <property type="match status" value="1"/>
</dbReference>
<keyword evidence="6 9" id="KW-0472">Membrane</keyword>
<gene>
    <name evidence="7" type="primary">tmk</name>
    <name evidence="11" type="ORF">SAMN05444320_101921</name>
</gene>
<feature type="transmembrane region" description="Helical" evidence="9">
    <location>
        <begin position="394"/>
        <end position="414"/>
    </location>
</feature>
<dbReference type="EC" id="2.7.4.9" evidence="7"/>
<dbReference type="Proteomes" id="UP000184501">
    <property type="component" value="Unassembled WGS sequence"/>
</dbReference>
<keyword evidence="7" id="KW-0067">ATP-binding</keyword>
<dbReference type="InterPro" id="IPR010290">
    <property type="entry name" value="TM_effector"/>
</dbReference>
<dbReference type="Pfam" id="PF05977">
    <property type="entry name" value="MFS_3"/>
    <property type="match status" value="2"/>
</dbReference>
<dbReference type="GO" id="GO:0004798">
    <property type="term" value="F:dTMP kinase activity"/>
    <property type="evidence" value="ECO:0007669"/>
    <property type="project" value="UniProtKB-UniRule"/>
</dbReference>
<dbReference type="InterPro" id="IPR027417">
    <property type="entry name" value="P-loop_NTPase"/>
</dbReference>
<proteinExistence type="inferred from homology"/>
<feature type="domain" description="Major facilitator superfamily (MFS) profile" evidence="10">
    <location>
        <begin position="33"/>
        <end position="457"/>
    </location>
</feature>
<comment type="subcellular location">
    <subcellularLocation>
        <location evidence="1">Cell membrane</location>
        <topology evidence="1">Multi-pass membrane protein</topology>
    </subcellularLocation>
</comment>
<dbReference type="GO" id="GO:0006233">
    <property type="term" value="P:dTDP biosynthetic process"/>
    <property type="evidence" value="ECO:0007669"/>
    <property type="project" value="InterPro"/>
</dbReference>
<organism evidence="11 12">
    <name type="scientific">Streptoalloteichus hindustanus</name>
    <dbReference type="NCBI Taxonomy" id="2017"/>
    <lineage>
        <taxon>Bacteria</taxon>
        <taxon>Bacillati</taxon>
        <taxon>Actinomycetota</taxon>
        <taxon>Actinomycetes</taxon>
        <taxon>Pseudonocardiales</taxon>
        <taxon>Pseudonocardiaceae</taxon>
        <taxon>Streptoalloteichus</taxon>
    </lineage>
</organism>
<dbReference type="PANTHER" id="PTHR23513:SF6">
    <property type="entry name" value="MAJOR FACILITATOR SUPERFAMILY ASSOCIATED DOMAIN-CONTAINING PROTEIN"/>
    <property type="match status" value="1"/>
</dbReference>
<feature type="transmembrane region" description="Helical" evidence="9">
    <location>
        <begin position="161"/>
        <end position="184"/>
    </location>
</feature>
<accession>A0A1M4VX43</accession>
<dbReference type="HAMAP" id="MF_00165">
    <property type="entry name" value="Thymidylate_kinase"/>
    <property type="match status" value="1"/>
</dbReference>
<evidence type="ECO:0000313" key="12">
    <source>
        <dbReference type="Proteomes" id="UP000184501"/>
    </source>
</evidence>
<evidence type="ECO:0000259" key="10">
    <source>
        <dbReference type="PROSITE" id="PS50850"/>
    </source>
</evidence>
<keyword evidence="2" id="KW-0813">Transport</keyword>
<keyword evidence="7 11" id="KW-0418">Kinase</keyword>
<feature type="transmembrane region" description="Helical" evidence="9">
    <location>
        <begin position="330"/>
        <end position="348"/>
    </location>
</feature>
<dbReference type="InterPro" id="IPR020846">
    <property type="entry name" value="MFS_dom"/>
</dbReference>
<feature type="transmembrane region" description="Helical" evidence="9">
    <location>
        <begin position="267"/>
        <end position="292"/>
    </location>
</feature>
<keyword evidence="5 9" id="KW-1133">Transmembrane helix</keyword>
<dbReference type="InterPro" id="IPR036259">
    <property type="entry name" value="MFS_trans_sf"/>
</dbReference>
<dbReference type="PROSITE" id="PS50850">
    <property type="entry name" value="MFS"/>
    <property type="match status" value="1"/>
</dbReference>
<feature type="transmembrane region" description="Helical" evidence="9">
    <location>
        <begin position="33"/>
        <end position="55"/>
    </location>
</feature>
<dbReference type="AlphaFoldDB" id="A0A1M4VX43"/>
<dbReference type="InterPro" id="IPR018094">
    <property type="entry name" value="Thymidylate_kinase"/>
</dbReference>
<dbReference type="GO" id="GO:0005524">
    <property type="term" value="F:ATP binding"/>
    <property type="evidence" value="ECO:0007669"/>
    <property type="project" value="UniProtKB-UniRule"/>
</dbReference>
<dbReference type="CDD" id="cd01672">
    <property type="entry name" value="TMPK"/>
    <property type="match status" value="1"/>
</dbReference>
<keyword evidence="4 9" id="KW-0812">Transmembrane</keyword>
<comment type="caution">
    <text evidence="7">Lacks conserved residue(s) required for the propagation of feature annotation.</text>
</comment>
<dbReference type="GO" id="GO:0005886">
    <property type="term" value="C:plasma membrane"/>
    <property type="evidence" value="ECO:0007669"/>
    <property type="project" value="UniProtKB-SubCell"/>
</dbReference>
<evidence type="ECO:0000313" key="11">
    <source>
        <dbReference type="EMBL" id="SHE73495.1"/>
    </source>
</evidence>
<feature type="transmembrane region" description="Helical" evidence="9">
    <location>
        <begin position="122"/>
        <end position="140"/>
    </location>
</feature>
<evidence type="ECO:0000256" key="8">
    <source>
        <dbReference type="SAM" id="MobiDB-lite"/>
    </source>
</evidence>
<keyword evidence="7" id="KW-0547">Nucleotide-binding</keyword>
<comment type="function">
    <text evidence="7">Phosphorylation of dTMP to form dTDP in both de novo and salvage pathways of dTTP synthesis.</text>
</comment>
<dbReference type="STRING" id="2017.SAMN05444320_101921"/>
<keyword evidence="3" id="KW-1003">Cell membrane</keyword>
<dbReference type="EMBL" id="FQVN01000001">
    <property type="protein sequence ID" value="SHE73495.1"/>
    <property type="molecule type" value="Genomic_DNA"/>
</dbReference>
<dbReference type="CDD" id="cd06173">
    <property type="entry name" value="MFS_MefA_like"/>
    <property type="match status" value="1"/>
</dbReference>
<dbReference type="Pfam" id="PF02223">
    <property type="entry name" value="Thymidylate_kin"/>
    <property type="match status" value="1"/>
</dbReference>
<feature type="transmembrane region" description="Helical" evidence="9">
    <location>
        <begin position="434"/>
        <end position="450"/>
    </location>
</feature>
<feature type="transmembrane region" description="Helical" evidence="9">
    <location>
        <begin position="354"/>
        <end position="373"/>
    </location>
</feature>
<evidence type="ECO:0000256" key="5">
    <source>
        <dbReference type="ARBA" id="ARBA00022989"/>
    </source>
</evidence>
<feature type="transmembrane region" description="Helical" evidence="9">
    <location>
        <begin position="298"/>
        <end position="318"/>
    </location>
</feature>
<feature type="transmembrane region" description="Helical" evidence="9">
    <location>
        <begin position="196"/>
        <end position="216"/>
    </location>
</feature>
<sequence length="701" mass="74094">MTERARSTRRAGSGASTAHRMRSVLAIPAFRRLWMVCALCSIGDWLSLLALSALVTKMTDVYLVKSFALSAVVATQLLPAMLLGPLGGVLADRFDRRKVMVVGDLLRCALFLSIAFVGELWWLLIANFLIGVCALFWIPAKDSSIPNLLRRPDQVETANQLGLMMTYGISVITAAGLFSAISAVGPTLNLRSELGLAYIIVIVNGLLYLTSAVMVATRVKEISGRRGPRVAGHAPVGTPREGIEQPGLFAMLREGVRFIGTTPLIRGLLVGIAGAFAAGGAVIACAKLYAASLSGGDTAYGMLFFAVFLGLGLGMAAAPRLAQRLPHNRLFGIAIVLAALALVVVALAPHLWVALVAVALVGFCAGAAFLTGQTIIGSQVEDAVRGRTNAMVQLVMKIILFGATAVVPLLVGLVRPRTVTVFGEEMQIDGTRPVLLGAGVVAAVVGVVAYRQMDDRRSEPILSDLLHALRGGDDRRRSGGGLLIAVEGDTIADTATQAQRLAEWLRSGGRDVVLAGDPALDETRLRGVLDGASLSGARAHALVAAAVRADVVERRIRPALASGALVVMERFVDSPLAHLGAASGLGQTELEGLADWATGRLRPDVTVLLDRDPAGLREPERPAEDRPHASGLDSMEHHWRVQRILTEMAAADPDRYVVVDGDGPADEVARRVRDAVRPVLAERRVAVADGPSSLAPGVETR</sequence>
<dbReference type="GO" id="GO:0006235">
    <property type="term" value="P:dTTP biosynthetic process"/>
    <property type="evidence" value="ECO:0007669"/>
    <property type="project" value="UniProtKB-UniRule"/>
</dbReference>
<dbReference type="SUPFAM" id="SSF103473">
    <property type="entry name" value="MFS general substrate transporter"/>
    <property type="match status" value="1"/>
</dbReference>
<comment type="catalytic activity">
    <reaction evidence="7">
        <text>dTMP + ATP = dTDP + ADP</text>
        <dbReference type="Rhea" id="RHEA:13517"/>
        <dbReference type="ChEBI" id="CHEBI:30616"/>
        <dbReference type="ChEBI" id="CHEBI:58369"/>
        <dbReference type="ChEBI" id="CHEBI:63528"/>
        <dbReference type="ChEBI" id="CHEBI:456216"/>
        <dbReference type="EC" id="2.7.4.9"/>
    </reaction>
</comment>
<reference evidence="11 12" key="1">
    <citation type="submission" date="2016-11" db="EMBL/GenBank/DDBJ databases">
        <authorList>
            <person name="Jaros S."/>
            <person name="Januszkiewicz K."/>
            <person name="Wedrychowicz H."/>
        </authorList>
    </citation>
    <scope>NUCLEOTIDE SEQUENCE [LARGE SCALE GENOMIC DNA]</scope>
    <source>
        <strain evidence="11 12">DSM 44523</strain>
    </source>
</reference>
<evidence type="ECO:0000256" key="3">
    <source>
        <dbReference type="ARBA" id="ARBA00022475"/>
    </source>
</evidence>
<keyword evidence="7" id="KW-0545">Nucleotide biosynthesis</keyword>
<dbReference type="GO" id="GO:0022857">
    <property type="term" value="F:transmembrane transporter activity"/>
    <property type="evidence" value="ECO:0007669"/>
    <property type="project" value="InterPro"/>
</dbReference>
<evidence type="ECO:0000256" key="2">
    <source>
        <dbReference type="ARBA" id="ARBA00022448"/>
    </source>
</evidence>
<keyword evidence="12" id="KW-1185">Reference proteome</keyword>
<evidence type="ECO:0000256" key="6">
    <source>
        <dbReference type="ARBA" id="ARBA00023136"/>
    </source>
</evidence>
<evidence type="ECO:0000256" key="9">
    <source>
        <dbReference type="SAM" id="Phobius"/>
    </source>
</evidence>
<keyword evidence="7" id="KW-0808">Transferase</keyword>
<feature type="transmembrane region" description="Helical" evidence="9">
    <location>
        <begin position="67"/>
        <end position="87"/>
    </location>
</feature>
<evidence type="ECO:0000256" key="1">
    <source>
        <dbReference type="ARBA" id="ARBA00004651"/>
    </source>
</evidence>
<feature type="region of interest" description="Disordered" evidence="8">
    <location>
        <begin position="611"/>
        <end position="635"/>
    </location>
</feature>
<comment type="similarity">
    <text evidence="7">Belongs to the thymidylate kinase family.</text>
</comment>
<dbReference type="SUPFAM" id="SSF52540">
    <property type="entry name" value="P-loop containing nucleoside triphosphate hydrolases"/>
    <property type="match status" value="1"/>
</dbReference>
<dbReference type="InterPro" id="IPR039430">
    <property type="entry name" value="Thymidylate_kin-like_dom"/>
</dbReference>
<dbReference type="Gene3D" id="1.20.1250.20">
    <property type="entry name" value="MFS general substrate transporter like domains"/>
    <property type="match status" value="1"/>
</dbReference>
<evidence type="ECO:0000256" key="4">
    <source>
        <dbReference type="ARBA" id="ARBA00022692"/>
    </source>
</evidence>